<dbReference type="InterPro" id="IPR016047">
    <property type="entry name" value="M23ase_b-sheet_dom"/>
</dbReference>
<keyword evidence="4" id="KW-1185">Reference proteome</keyword>
<keyword evidence="1" id="KW-1133">Transmembrane helix</keyword>
<reference evidence="4" key="1">
    <citation type="submission" date="2017-09" db="EMBL/GenBank/DDBJ databases">
        <authorList>
            <person name="Varghese N."/>
            <person name="Submissions S."/>
        </authorList>
    </citation>
    <scope>NUCLEOTIDE SEQUENCE [LARGE SCALE GENOMIC DNA]</scope>
    <source>
        <strain evidence="4">CGMCC 1.8913</strain>
    </source>
</reference>
<dbReference type="SUPFAM" id="SSF51261">
    <property type="entry name" value="Duplicated hybrid motif"/>
    <property type="match status" value="1"/>
</dbReference>
<proteinExistence type="predicted"/>
<keyword evidence="1" id="KW-0472">Membrane</keyword>
<accession>A0A285NQ44</accession>
<evidence type="ECO:0000256" key="1">
    <source>
        <dbReference type="SAM" id="Phobius"/>
    </source>
</evidence>
<dbReference type="InterPro" id="IPR011055">
    <property type="entry name" value="Dup_hybrid_motif"/>
</dbReference>
<dbReference type="PANTHER" id="PTHR21666:SF274">
    <property type="entry name" value="STAGE IV SPORULATION PROTEIN FA"/>
    <property type="match status" value="1"/>
</dbReference>
<feature type="transmembrane region" description="Helical" evidence="1">
    <location>
        <begin position="65"/>
        <end position="83"/>
    </location>
</feature>
<dbReference type="Pfam" id="PF01551">
    <property type="entry name" value="Peptidase_M23"/>
    <property type="match status" value="1"/>
</dbReference>
<feature type="domain" description="M23ase beta-sheet core" evidence="2">
    <location>
        <begin position="153"/>
        <end position="245"/>
    </location>
</feature>
<keyword evidence="1" id="KW-0812">Transmembrane</keyword>
<evidence type="ECO:0000313" key="3">
    <source>
        <dbReference type="EMBL" id="SNZ11338.1"/>
    </source>
</evidence>
<name>A0A285NQ44_9BACI</name>
<evidence type="ECO:0000313" key="4">
    <source>
        <dbReference type="Proteomes" id="UP000219356"/>
    </source>
</evidence>
<evidence type="ECO:0000259" key="2">
    <source>
        <dbReference type="Pfam" id="PF01551"/>
    </source>
</evidence>
<protein>
    <submittedName>
        <fullName evidence="3">Stage IV sporulation protein FA</fullName>
    </submittedName>
</protein>
<dbReference type="AlphaFoldDB" id="A0A285NQ44"/>
<dbReference type="STRING" id="586416.GZ22_09900"/>
<dbReference type="PANTHER" id="PTHR21666">
    <property type="entry name" value="PEPTIDASE-RELATED"/>
    <property type="match status" value="1"/>
</dbReference>
<dbReference type="Gene3D" id="2.70.70.10">
    <property type="entry name" value="Glucose Permease (Domain IIA)"/>
    <property type="match status" value="1"/>
</dbReference>
<organism evidence="3 4">
    <name type="scientific">Terribacillus aidingensis</name>
    <dbReference type="NCBI Taxonomy" id="586416"/>
    <lineage>
        <taxon>Bacteria</taxon>
        <taxon>Bacillati</taxon>
        <taxon>Bacillota</taxon>
        <taxon>Bacilli</taxon>
        <taxon>Bacillales</taxon>
        <taxon>Bacillaceae</taxon>
        <taxon>Terribacillus</taxon>
    </lineage>
</organism>
<dbReference type="OrthoDB" id="2986589at2"/>
<dbReference type="InterPro" id="IPR050570">
    <property type="entry name" value="Cell_wall_metabolism_enzyme"/>
</dbReference>
<sequence length="254" mass="28255">MGKNLHSVRKGIADRKRLKGEKIQKGIAETVTPFTIEEEESHGFGPNPKYEPPRTEHTSKFAARFMFRLIVSATLFFGTALYLQADHPFVEKTKATVITALTEEFPFATVNSWYQDRFGDPVALKPGEEGAEVIEAQAMPVNGTVVQPFDESKEGILIESDQKSDVVAVDEGIVIFAGNDRDTGKTIILQHADKSKSIYGHLQAIEVNQYQRIDSNEKIGEFVPNEENAQSIYFALQQGNKFLNPIQEAPVDAP</sequence>
<gene>
    <name evidence="3" type="ORF">SAMN05421503_2019</name>
</gene>
<dbReference type="Proteomes" id="UP000219356">
    <property type="component" value="Unassembled WGS sequence"/>
</dbReference>
<dbReference type="EMBL" id="OBEK01000002">
    <property type="protein sequence ID" value="SNZ11338.1"/>
    <property type="molecule type" value="Genomic_DNA"/>
</dbReference>
<dbReference type="CDD" id="cd12797">
    <property type="entry name" value="M23_peptidase"/>
    <property type="match status" value="1"/>
</dbReference>
<dbReference type="GO" id="GO:0004222">
    <property type="term" value="F:metalloendopeptidase activity"/>
    <property type="evidence" value="ECO:0007669"/>
    <property type="project" value="TreeGrafter"/>
</dbReference>
<dbReference type="RefSeq" id="WP_097041659.1">
    <property type="nucleotide sequence ID" value="NZ_OBEK01000002.1"/>
</dbReference>